<dbReference type="EMBL" id="AAXA02000014">
    <property type="protein sequence ID" value="EDR46600.1"/>
    <property type="molecule type" value="Genomic_DNA"/>
</dbReference>
<gene>
    <name evidence="1" type="ORF">DORFOR_01823</name>
</gene>
<dbReference type="PaxDb" id="411461-DORFOR_01823"/>
<protein>
    <submittedName>
        <fullName evidence="1">Uncharacterized protein</fullName>
    </submittedName>
</protein>
<reference evidence="1 2" key="2">
    <citation type="submission" date="2007-10" db="EMBL/GenBank/DDBJ databases">
        <authorList>
            <person name="Fulton L."/>
            <person name="Clifton S."/>
            <person name="Fulton B."/>
            <person name="Xu J."/>
            <person name="Minx P."/>
            <person name="Pepin K.H."/>
            <person name="Johnson M."/>
            <person name="Thiruvilangam P."/>
            <person name="Bhonagiri V."/>
            <person name="Nash W.E."/>
            <person name="Wang C."/>
            <person name="Mardis E.R."/>
            <person name="Wilson R.K."/>
        </authorList>
    </citation>
    <scope>NUCLEOTIDE SEQUENCE [LARGE SCALE GENOMIC DNA]</scope>
    <source>
        <strain evidence="1 2">ATCC 27755</strain>
    </source>
</reference>
<sequence length="43" mass="5003">MCKAHIFFSLIFLILAFEKCPCILAALIQIEKKALTDFFARQR</sequence>
<evidence type="ECO:0000313" key="2">
    <source>
        <dbReference type="Proteomes" id="UP000005359"/>
    </source>
</evidence>
<name>B0G791_9FIRM</name>
<dbReference type="Proteomes" id="UP000005359">
    <property type="component" value="Unassembled WGS sequence"/>
</dbReference>
<reference evidence="1 2" key="1">
    <citation type="submission" date="2007-10" db="EMBL/GenBank/DDBJ databases">
        <title>Draft genome sequence of Dorea formicigenerans(ATCC 27755).</title>
        <authorList>
            <person name="Sudarsanam P."/>
            <person name="Ley R."/>
            <person name="Guruge J."/>
            <person name="Turnbaugh P.J."/>
            <person name="Mahowald M."/>
            <person name="Liep D."/>
            <person name="Gordon J."/>
        </authorList>
    </citation>
    <scope>NUCLEOTIDE SEQUENCE [LARGE SCALE GENOMIC DNA]</scope>
    <source>
        <strain evidence="1 2">ATCC 27755</strain>
    </source>
</reference>
<dbReference type="AlphaFoldDB" id="B0G791"/>
<evidence type="ECO:0000313" key="1">
    <source>
        <dbReference type="EMBL" id="EDR46600.1"/>
    </source>
</evidence>
<proteinExistence type="predicted"/>
<comment type="caution">
    <text evidence="1">The sequence shown here is derived from an EMBL/GenBank/DDBJ whole genome shotgun (WGS) entry which is preliminary data.</text>
</comment>
<organism evidence="1 2">
    <name type="scientific">Dorea formicigenerans ATCC 27755</name>
    <dbReference type="NCBI Taxonomy" id="411461"/>
    <lineage>
        <taxon>Bacteria</taxon>
        <taxon>Bacillati</taxon>
        <taxon>Bacillota</taxon>
        <taxon>Clostridia</taxon>
        <taxon>Lachnospirales</taxon>
        <taxon>Lachnospiraceae</taxon>
        <taxon>Dorea</taxon>
    </lineage>
</organism>
<accession>B0G791</accession>